<protein>
    <submittedName>
        <fullName evidence="2">Adenylate/guanylate cyclase domain-containing protein</fullName>
    </submittedName>
</protein>
<proteinExistence type="predicted"/>
<feature type="domain" description="Guanylate cyclase" evidence="1">
    <location>
        <begin position="141"/>
        <end position="264"/>
    </location>
</feature>
<name>A0A833H163_9LEPT</name>
<reference evidence="2 3" key="1">
    <citation type="submission" date="2019-10" db="EMBL/GenBank/DDBJ databases">
        <title>Extracellular Electron Transfer in a Candidatus Methanoperedens spp. Enrichment Culture.</title>
        <authorList>
            <person name="Berger S."/>
            <person name="Rangel Shaw D."/>
            <person name="Berben T."/>
            <person name="In 'T Zandt M."/>
            <person name="Frank J."/>
            <person name="Reimann J."/>
            <person name="Jetten M.S.M."/>
            <person name="Welte C.U."/>
        </authorList>
    </citation>
    <scope>NUCLEOTIDE SEQUENCE [LARGE SCALE GENOMIC DNA]</scope>
    <source>
        <strain evidence="2">SB12</strain>
    </source>
</reference>
<dbReference type="Proteomes" id="UP000460298">
    <property type="component" value="Unassembled WGS sequence"/>
</dbReference>
<evidence type="ECO:0000259" key="1">
    <source>
        <dbReference type="PROSITE" id="PS50125"/>
    </source>
</evidence>
<dbReference type="AlphaFoldDB" id="A0A833H163"/>
<dbReference type="GO" id="GO:0035556">
    <property type="term" value="P:intracellular signal transduction"/>
    <property type="evidence" value="ECO:0007669"/>
    <property type="project" value="InterPro"/>
</dbReference>
<dbReference type="Gene3D" id="3.30.70.1230">
    <property type="entry name" value="Nucleotide cyclase"/>
    <property type="match status" value="1"/>
</dbReference>
<evidence type="ECO:0000313" key="3">
    <source>
        <dbReference type="Proteomes" id="UP000460298"/>
    </source>
</evidence>
<organism evidence="2 3">
    <name type="scientific">Leptonema illini</name>
    <dbReference type="NCBI Taxonomy" id="183"/>
    <lineage>
        <taxon>Bacteria</taxon>
        <taxon>Pseudomonadati</taxon>
        <taxon>Spirochaetota</taxon>
        <taxon>Spirochaetia</taxon>
        <taxon>Leptospirales</taxon>
        <taxon>Leptospiraceae</taxon>
        <taxon>Leptonema</taxon>
    </lineage>
</organism>
<accession>A0A833H163</accession>
<evidence type="ECO:0000313" key="2">
    <source>
        <dbReference type="EMBL" id="KAB2932224.1"/>
    </source>
</evidence>
<dbReference type="SUPFAM" id="SSF55073">
    <property type="entry name" value="Nucleotide cyclase"/>
    <property type="match status" value="1"/>
</dbReference>
<dbReference type="GO" id="GO:0004016">
    <property type="term" value="F:adenylate cyclase activity"/>
    <property type="evidence" value="ECO:0007669"/>
    <property type="project" value="UniProtKB-ARBA"/>
</dbReference>
<gene>
    <name evidence="2" type="ORF">F9K24_11520</name>
</gene>
<dbReference type="PROSITE" id="PS50125">
    <property type="entry name" value="GUANYLATE_CYCLASE_2"/>
    <property type="match status" value="1"/>
</dbReference>
<dbReference type="GO" id="GO:0009190">
    <property type="term" value="P:cyclic nucleotide biosynthetic process"/>
    <property type="evidence" value="ECO:0007669"/>
    <property type="project" value="InterPro"/>
</dbReference>
<dbReference type="InterPro" id="IPR029787">
    <property type="entry name" value="Nucleotide_cyclase"/>
</dbReference>
<sequence>MSTIPEPLKIQIISVVAQNLNIEEIDILGRHLDPKFKAHLLSGEPFGITLRPDQAARTLVKHFDSRGLLTNILSLLVHMHSYQDASIIGRATSLQGLDTVLQNLGTMGLKFDPMTGTLVEARDDDSVNWGFLKEGEVYHFCHLSIDIAGNSQLQIKYPKSEIEVVYNNFYTMLKRIVKEHNGQVWNWAGDGGIVTFYLGDKVQDAVFCALELQLQLVLFNLSRSRNRFDEPLRLRIAAHDGLTVYKENKGTILSEAINYVAHLEKGGTPVHSVSISKSVYGNLQPRLQAIFKHMGVFENIEYYNASTMLDWMKVAE</sequence>
<dbReference type="EMBL" id="WBUI01000010">
    <property type="protein sequence ID" value="KAB2932224.1"/>
    <property type="molecule type" value="Genomic_DNA"/>
</dbReference>
<comment type="caution">
    <text evidence="2">The sequence shown here is derived from an EMBL/GenBank/DDBJ whole genome shotgun (WGS) entry which is preliminary data.</text>
</comment>
<dbReference type="InterPro" id="IPR001054">
    <property type="entry name" value="A/G_cyclase"/>
</dbReference>